<feature type="transmembrane region" description="Helical" evidence="6">
    <location>
        <begin position="554"/>
        <end position="574"/>
    </location>
</feature>
<feature type="domain" description="Cytochrome c assembly protein" evidence="7">
    <location>
        <begin position="344"/>
        <end position="546"/>
    </location>
</feature>
<dbReference type="RefSeq" id="WP_285722274.1">
    <property type="nucleotide sequence ID" value="NZ_BSDD01000001.1"/>
</dbReference>
<evidence type="ECO:0000313" key="8">
    <source>
        <dbReference type="EMBL" id="GLH68698.1"/>
    </source>
</evidence>
<dbReference type="EMBL" id="BSDD01000001">
    <property type="protein sequence ID" value="GLH68698.1"/>
    <property type="molecule type" value="Genomic_DNA"/>
</dbReference>
<comment type="caution">
    <text evidence="8">The sequence shown here is derived from an EMBL/GenBank/DDBJ whole genome shotgun (WGS) entry which is preliminary data.</text>
</comment>
<evidence type="ECO:0000256" key="6">
    <source>
        <dbReference type="SAM" id="Phobius"/>
    </source>
</evidence>
<evidence type="ECO:0000259" key="7">
    <source>
        <dbReference type="Pfam" id="PF01578"/>
    </source>
</evidence>
<dbReference type="InterPro" id="IPR002541">
    <property type="entry name" value="Cyt_c_assembly"/>
</dbReference>
<proteinExistence type="predicted"/>
<keyword evidence="3" id="KW-0201">Cytochrome c-type biogenesis</keyword>
<feature type="transmembrane region" description="Helical" evidence="6">
    <location>
        <begin position="456"/>
        <end position="479"/>
    </location>
</feature>
<dbReference type="InterPro" id="IPR045062">
    <property type="entry name" value="Cyt_c_biogenesis_CcsA/CcmC"/>
</dbReference>
<evidence type="ECO:0000256" key="2">
    <source>
        <dbReference type="ARBA" id="ARBA00022692"/>
    </source>
</evidence>
<feature type="transmembrane region" description="Helical" evidence="6">
    <location>
        <begin position="371"/>
        <end position="391"/>
    </location>
</feature>
<dbReference type="Proteomes" id="UP001165089">
    <property type="component" value="Unassembled WGS sequence"/>
</dbReference>
<accession>A0ABQ5Q2G1</accession>
<evidence type="ECO:0000313" key="9">
    <source>
        <dbReference type="Proteomes" id="UP001165089"/>
    </source>
</evidence>
<dbReference type="Pfam" id="PF01578">
    <property type="entry name" value="Cytochrom_C_asm"/>
    <property type="match status" value="1"/>
</dbReference>
<reference evidence="8 9" key="1">
    <citation type="journal article" date="2023" name="Antonie Van Leeuwenhoek">
        <title>Mesoterricola silvestris gen. nov., sp. nov., Mesoterricola sediminis sp. nov., Geothrix oryzae sp. nov., Geothrix edaphica sp. nov., Geothrix rubra sp. nov., and Geothrix limicola sp. nov., six novel members of Acidobacteriota isolated from soils.</title>
        <authorList>
            <person name="Itoh H."/>
            <person name="Sugisawa Y."/>
            <person name="Mise K."/>
            <person name="Xu Z."/>
            <person name="Kuniyasu M."/>
            <person name="Ushijima N."/>
            <person name="Kawano K."/>
            <person name="Kobayashi E."/>
            <person name="Shiratori Y."/>
            <person name="Masuda Y."/>
            <person name="Senoo K."/>
        </authorList>
    </citation>
    <scope>NUCLEOTIDE SEQUENCE [LARGE SCALE GENOMIC DNA]</scope>
    <source>
        <strain evidence="8 9">Red803</strain>
    </source>
</reference>
<evidence type="ECO:0000256" key="3">
    <source>
        <dbReference type="ARBA" id="ARBA00022748"/>
    </source>
</evidence>
<gene>
    <name evidence="8" type="ORF">GETHPA_02310</name>
</gene>
<evidence type="ECO:0000256" key="4">
    <source>
        <dbReference type="ARBA" id="ARBA00022989"/>
    </source>
</evidence>
<protein>
    <recommendedName>
        <fullName evidence="7">Cytochrome c assembly protein domain-containing protein</fullName>
    </recommendedName>
</protein>
<evidence type="ECO:0000256" key="1">
    <source>
        <dbReference type="ARBA" id="ARBA00004141"/>
    </source>
</evidence>
<feature type="transmembrane region" description="Helical" evidence="6">
    <location>
        <begin position="520"/>
        <end position="542"/>
    </location>
</feature>
<organism evidence="8 9">
    <name type="scientific">Geothrix rubra</name>
    <dbReference type="NCBI Taxonomy" id="2927977"/>
    <lineage>
        <taxon>Bacteria</taxon>
        <taxon>Pseudomonadati</taxon>
        <taxon>Acidobacteriota</taxon>
        <taxon>Holophagae</taxon>
        <taxon>Holophagales</taxon>
        <taxon>Holophagaceae</taxon>
        <taxon>Geothrix</taxon>
    </lineage>
</organism>
<name>A0ABQ5Q2G1_9BACT</name>
<keyword evidence="9" id="KW-1185">Reference proteome</keyword>
<evidence type="ECO:0000256" key="5">
    <source>
        <dbReference type="ARBA" id="ARBA00023136"/>
    </source>
</evidence>
<feature type="transmembrane region" description="Helical" evidence="6">
    <location>
        <begin position="287"/>
        <end position="307"/>
    </location>
</feature>
<feature type="transmembrane region" description="Helical" evidence="6">
    <location>
        <begin position="411"/>
        <end position="435"/>
    </location>
</feature>
<sequence>MKLSKLFPWLVGAVALACVFLALLPSGKVRGFDVAGFGSLPVLEGGRVKPMDSVARNSLLMIRGQQSFRDGGKTLSADEWLMDLMFRPQVADQQPVFRIDDPDVLGLIGLKQSSNRYFSFQTLGPHLEEIQKQAQAAQPIEAQKRTRFQGAVVNLFDRVYLYYKLRNTMQLAGTPGLAFELQTLGAPDAAQRHADLAQIAQFRPLPPLPGQSPDAWQSTGEGLRAADAGTVHPALSLYAQASLAYASGDAQGFNSAVKALEARVASERPEFVSHADHEVLFNRAQPFYLGMLLYVMALIVVFVSWAWKPEILRPSAFALLCVGAFVHTAGLIFRIVLQGRPPVTNLYSSAVFVGWGAVILGLILERLYKNGFGTAVATAAGFASLIVAQHLGTDGDTMEMMRAVLDSNFWLATHVVTITIGYSGTFLAGAIAIGYTIRKHLVADPDPETTRSLVSMAYGIICFALFFSFVGTVLGGIWADQSWGRFWGWDPKENGALLIVLWNAIILHARWAGYVRERGLMAMAIFGNVMTSLSWFGVNMLGVGLHSYGFMDKAFWALSTFIATQVVLMGLCLLPPLRGRGHRPA</sequence>
<dbReference type="PANTHER" id="PTHR30071:SF1">
    <property type="entry name" value="CYTOCHROME B_B6 PROTEIN-RELATED"/>
    <property type="match status" value="1"/>
</dbReference>
<feature type="transmembrane region" description="Helical" evidence="6">
    <location>
        <begin position="316"/>
        <end position="337"/>
    </location>
</feature>
<dbReference type="PANTHER" id="PTHR30071">
    <property type="entry name" value="HEME EXPORTER PROTEIN C"/>
    <property type="match status" value="1"/>
</dbReference>
<feature type="transmembrane region" description="Helical" evidence="6">
    <location>
        <begin position="495"/>
        <end position="513"/>
    </location>
</feature>
<keyword evidence="2 6" id="KW-0812">Transmembrane</keyword>
<comment type="subcellular location">
    <subcellularLocation>
        <location evidence="1">Membrane</location>
        <topology evidence="1">Multi-pass membrane protein</topology>
    </subcellularLocation>
</comment>
<keyword evidence="5 6" id="KW-0472">Membrane</keyword>
<feature type="transmembrane region" description="Helical" evidence="6">
    <location>
        <begin position="343"/>
        <end position="364"/>
    </location>
</feature>
<dbReference type="PROSITE" id="PS51257">
    <property type="entry name" value="PROKAR_LIPOPROTEIN"/>
    <property type="match status" value="1"/>
</dbReference>
<keyword evidence="4 6" id="KW-1133">Transmembrane helix</keyword>